<dbReference type="GO" id="GO:0008484">
    <property type="term" value="F:sulfuric ester hydrolase activity"/>
    <property type="evidence" value="ECO:0007669"/>
    <property type="project" value="TreeGrafter"/>
</dbReference>
<keyword evidence="3 5" id="KW-0378">Hydrolase</keyword>
<dbReference type="InterPro" id="IPR024607">
    <property type="entry name" value="Sulfatase_CS"/>
</dbReference>
<dbReference type="PANTHER" id="PTHR45953:SF1">
    <property type="entry name" value="IDURONATE 2-SULFATASE"/>
    <property type="match status" value="1"/>
</dbReference>
<comment type="caution">
    <text evidence="5">The sequence shown here is derived from an EMBL/GenBank/DDBJ whole genome shotgun (WGS) entry which is preliminary data.</text>
</comment>
<dbReference type="InterPro" id="IPR000917">
    <property type="entry name" value="Sulfatase_N"/>
</dbReference>
<protein>
    <submittedName>
        <fullName evidence="5">Sulfatase-like hydrolase/transferase</fullName>
    </submittedName>
</protein>
<dbReference type="PROSITE" id="PS00523">
    <property type="entry name" value="SULFATASE_1"/>
    <property type="match status" value="1"/>
</dbReference>
<dbReference type="GO" id="GO:0016740">
    <property type="term" value="F:transferase activity"/>
    <property type="evidence" value="ECO:0007669"/>
    <property type="project" value="UniProtKB-KW"/>
</dbReference>
<evidence type="ECO:0000259" key="4">
    <source>
        <dbReference type="Pfam" id="PF00884"/>
    </source>
</evidence>
<feature type="domain" description="Sulfatase N-terminal" evidence="4">
    <location>
        <begin position="4"/>
        <end position="361"/>
    </location>
</feature>
<dbReference type="AlphaFoldDB" id="A0A6B1DXK9"/>
<evidence type="ECO:0000256" key="3">
    <source>
        <dbReference type="ARBA" id="ARBA00022801"/>
    </source>
</evidence>
<proteinExistence type="inferred from homology"/>
<comment type="similarity">
    <text evidence="1">Belongs to the sulfatase family.</text>
</comment>
<dbReference type="GO" id="GO:0005737">
    <property type="term" value="C:cytoplasm"/>
    <property type="evidence" value="ECO:0007669"/>
    <property type="project" value="TreeGrafter"/>
</dbReference>
<dbReference type="PANTHER" id="PTHR45953">
    <property type="entry name" value="IDURONATE 2-SULFATASE"/>
    <property type="match status" value="1"/>
</dbReference>
<sequence>MNRPNILWICTDQQRLDTIGALGNPHARTPNLDRLCATGTVFRNAYCQSPVCTPSRSSFLTGRYPGAIGAGRNNNDRWPERADLLPRLLRDQAGYDCGLVGKLHLAGAYQREAQDSRVHGVRVFEPEVRPADDGYRVFQWSHSPFDDWGRHHAYGNWIRDRGFDLGEMRCRAEPIPAECHQTTFCADTVIKFITGGLERPWLVSMNPFDPHPPFDPPSDYLVRFDSAEMPGPAFRSSDLDAQARLADVDFQTSAKPPDPVADGRRKAAYHAMIELIDENVGRVIKALEDSGQRDRTLIVFMSDHGDMLGDHGLWGKGCRFYDGLVRVPLVVSWSGRMQEGVVSDALVELTDLVPTLMDAAGLDVPDGLPGRSLVPLLTGQAPTNSHREFVQCDYHGALNLGREPKRSHGTMIRTEGWKLVLYHGTGLGELFNLEQDPMEFDNRWDDPACVDLRRYMVGLAPDASGEAQGC</sequence>
<dbReference type="EMBL" id="VXPY01000094">
    <property type="protein sequence ID" value="MYD91392.1"/>
    <property type="molecule type" value="Genomic_DNA"/>
</dbReference>
<dbReference type="GO" id="GO:0046872">
    <property type="term" value="F:metal ion binding"/>
    <property type="evidence" value="ECO:0007669"/>
    <property type="project" value="UniProtKB-KW"/>
</dbReference>
<gene>
    <name evidence="5" type="ORF">F4Y08_13820</name>
</gene>
<dbReference type="SUPFAM" id="SSF53649">
    <property type="entry name" value="Alkaline phosphatase-like"/>
    <property type="match status" value="1"/>
</dbReference>
<keyword evidence="5" id="KW-0808">Transferase</keyword>
<dbReference type="InterPro" id="IPR017850">
    <property type="entry name" value="Alkaline_phosphatase_core_sf"/>
</dbReference>
<dbReference type="Pfam" id="PF00884">
    <property type="entry name" value="Sulfatase"/>
    <property type="match status" value="1"/>
</dbReference>
<keyword evidence="2" id="KW-0479">Metal-binding</keyword>
<reference evidence="5" key="1">
    <citation type="submission" date="2019-09" db="EMBL/GenBank/DDBJ databases">
        <title>Characterisation of the sponge microbiome using genome-centric metagenomics.</title>
        <authorList>
            <person name="Engelberts J.P."/>
            <person name="Robbins S.J."/>
            <person name="De Goeij J.M."/>
            <person name="Aranda M."/>
            <person name="Bell S.C."/>
            <person name="Webster N.S."/>
        </authorList>
    </citation>
    <scope>NUCLEOTIDE SEQUENCE</scope>
    <source>
        <strain evidence="5">SB0662_bin_9</strain>
    </source>
</reference>
<evidence type="ECO:0000256" key="2">
    <source>
        <dbReference type="ARBA" id="ARBA00022723"/>
    </source>
</evidence>
<evidence type="ECO:0000256" key="1">
    <source>
        <dbReference type="ARBA" id="ARBA00008779"/>
    </source>
</evidence>
<accession>A0A6B1DXK9</accession>
<evidence type="ECO:0000313" key="5">
    <source>
        <dbReference type="EMBL" id="MYD91392.1"/>
    </source>
</evidence>
<dbReference type="Gene3D" id="3.40.720.10">
    <property type="entry name" value="Alkaline Phosphatase, subunit A"/>
    <property type="match status" value="1"/>
</dbReference>
<organism evidence="5">
    <name type="scientific">Caldilineaceae bacterium SB0662_bin_9</name>
    <dbReference type="NCBI Taxonomy" id="2605258"/>
    <lineage>
        <taxon>Bacteria</taxon>
        <taxon>Bacillati</taxon>
        <taxon>Chloroflexota</taxon>
        <taxon>Caldilineae</taxon>
        <taxon>Caldilineales</taxon>
        <taxon>Caldilineaceae</taxon>
    </lineage>
</organism>
<name>A0A6B1DXK9_9CHLR</name>